<evidence type="ECO:0000256" key="1">
    <source>
        <dbReference type="ARBA" id="ARBA00022723"/>
    </source>
</evidence>
<feature type="zinc finger region" description="C4-type" evidence="7">
    <location>
        <begin position="58"/>
        <end position="73"/>
    </location>
</feature>
<evidence type="ECO:0000256" key="5">
    <source>
        <dbReference type="ARBA" id="ARBA00023172"/>
    </source>
</evidence>
<gene>
    <name evidence="7" type="primary">recR</name>
    <name evidence="9" type="ORF">TAO_1681</name>
</gene>
<dbReference type="KEGG" id="ntt:TAO_1681"/>
<dbReference type="GO" id="GO:0006310">
    <property type="term" value="P:DNA recombination"/>
    <property type="evidence" value="ECO:0007669"/>
    <property type="project" value="UniProtKB-UniRule"/>
</dbReference>
<dbReference type="Gene3D" id="6.10.250.240">
    <property type="match status" value="1"/>
</dbReference>
<keyword evidence="3 7" id="KW-0863">Zinc-finger</keyword>
<evidence type="ECO:0000256" key="2">
    <source>
        <dbReference type="ARBA" id="ARBA00022763"/>
    </source>
</evidence>
<reference evidence="9 10" key="1">
    <citation type="journal article" date="2017" name="ISME J.">
        <title>An acid-tolerant ammonia-oxidizing ?-proteobacterium from soil.</title>
        <authorList>
            <person name="Hayatsu M."/>
            <person name="Tago K."/>
            <person name="Uchiyama I."/>
            <person name="Toyoda A."/>
            <person name="Wang Y."/>
            <person name="Shimomura Y."/>
            <person name="Okubo T."/>
            <person name="Kurisu F."/>
            <person name="Hirono Y."/>
            <person name="Nonaka K."/>
            <person name="Akiyama H."/>
            <person name="Itoh T."/>
            <person name="Takami H."/>
        </authorList>
    </citation>
    <scope>NUCLEOTIDE SEQUENCE [LARGE SCALE GENOMIC DNA]</scope>
    <source>
        <strain evidence="9 10">TAO100</strain>
    </source>
</reference>
<dbReference type="PROSITE" id="PS50880">
    <property type="entry name" value="TOPRIM"/>
    <property type="match status" value="1"/>
</dbReference>
<dbReference type="NCBIfam" id="TIGR00615">
    <property type="entry name" value="recR"/>
    <property type="match status" value="1"/>
</dbReference>
<evidence type="ECO:0000313" key="9">
    <source>
        <dbReference type="EMBL" id="BAW81051.1"/>
    </source>
</evidence>
<dbReference type="Gene3D" id="1.10.8.420">
    <property type="entry name" value="RecR Domain 1"/>
    <property type="match status" value="1"/>
</dbReference>
<keyword evidence="4 7" id="KW-0862">Zinc</keyword>
<dbReference type="InterPro" id="IPR023627">
    <property type="entry name" value="Rcmb_RecR"/>
</dbReference>
<dbReference type="InterPro" id="IPR015967">
    <property type="entry name" value="Rcmb_RecR_Znf"/>
</dbReference>
<evidence type="ECO:0000256" key="6">
    <source>
        <dbReference type="ARBA" id="ARBA00023204"/>
    </source>
</evidence>
<accession>A0A1Q2SPL0</accession>
<keyword evidence="6 7" id="KW-0234">DNA repair</keyword>
<dbReference type="HAMAP" id="MF_00017">
    <property type="entry name" value="RecR"/>
    <property type="match status" value="1"/>
</dbReference>
<comment type="function">
    <text evidence="7">May play a role in DNA repair. It seems to be involved in an RecBC-independent recombinational process of DNA repair. It may act with RecF and RecO.</text>
</comment>
<evidence type="ECO:0000259" key="8">
    <source>
        <dbReference type="PROSITE" id="PS50880"/>
    </source>
</evidence>
<name>A0A1Q2SPL0_9GAMM</name>
<dbReference type="Pfam" id="PF13662">
    <property type="entry name" value="Toprim_4"/>
    <property type="match status" value="1"/>
</dbReference>
<dbReference type="PANTHER" id="PTHR30446">
    <property type="entry name" value="RECOMBINATION PROTEIN RECR"/>
    <property type="match status" value="1"/>
</dbReference>
<evidence type="ECO:0000313" key="10">
    <source>
        <dbReference type="Proteomes" id="UP000243679"/>
    </source>
</evidence>
<comment type="similarity">
    <text evidence="7">Belongs to the RecR family.</text>
</comment>
<protein>
    <recommendedName>
        <fullName evidence="7">Recombination protein RecR</fullName>
    </recommendedName>
</protein>
<organism evidence="9 10">
    <name type="scientific">Candidatus Nitrosoglobus terrae</name>
    <dbReference type="NCBI Taxonomy" id="1630141"/>
    <lineage>
        <taxon>Bacteria</taxon>
        <taxon>Pseudomonadati</taxon>
        <taxon>Pseudomonadota</taxon>
        <taxon>Gammaproteobacteria</taxon>
        <taxon>Chromatiales</taxon>
        <taxon>Chromatiaceae</taxon>
        <taxon>Candidatus Nitrosoglobus</taxon>
    </lineage>
</organism>
<dbReference type="InterPro" id="IPR000093">
    <property type="entry name" value="DNA_Rcmb_RecR"/>
</dbReference>
<dbReference type="Gene3D" id="3.40.1360.10">
    <property type="match status" value="1"/>
</dbReference>
<dbReference type="Pfam" id="PF21175">
    <property type="entry name" value="RecR_C"/>
    <property type="match status" value="1"/>
</dbReference>
<dbReference type="SMART" id="SM00493">
    <property type="entry name" value="TOPRIM"/>
    <property type="match status" value="1"/>
</dbReference>
<dbReference type="GO" id="GO:0008270">
    <property type="term" value="F:zinc ion binding"/>
    <property type="evidence" value="ECO:0007669"/>
    <property type="project" value="UniProtKB-KW"/>
</dbReference>
<keyword evidence="5 7" id="KW-0233">DNA recombination</keyword>
<feature type="domain" description="Toprim" evidence="8">
    <location>
        <begin position="81"/>
        <end position="176"/>
    </location>
</feature>
<keyword evidence="2 7" id="KW-0227">DNA damage</keyword>
<dbReference type="OrthoDB" id="9802672at2"/>
<evidence type="ECO:0000256" key="3">
    <source>
        <dbReference type="ARBA" id="ARBA00022771"/>
    </source>
</evidence>
<dbReference type="GO" id="GO:0003677">
    <property type="term" value="F:DNA binding"/>
    <property type="evidence" value="ECO:0007669"/>
    <property type="project" value="UniProtKB-UniRule"/>
</dbReference>
<dbReference type="Pfam" id="PF21176">
    <property type="entry name" value="RecR_HhH"/>
    <property type="match status" value="1"/>
</dbReference>
<dbReference type="InterPro" id="IPR034137">
    <property type="entry name" value="TOPRIM_RecR"/>
</dbReference>
<proteinExistence type="inferred from homology"/>
<dbReference type="AlphaFoldDB" id="A0A1Q2SPL0"/>
<dbReference type="Proteomes" id="UP000243679">
    <property type="component" value="Chromosome"/>
</dbReference>
<dbReference type="InterPro" id="IPR006171">
    <property type="entry name" value="TOPRIM_dom"/>
</dbReference>
<keyword evidence="10" id="KW-1185">Reference proteome</keyword>
<evidence type="ECO:0000256" key="7">
    <source>
        <dbReference type="HAMAP-Rule" id="MF_00017"/>
    </source>
</evidence>
<sequence length="199" mass="21724">MNLFGPSLERLVVALRCLPGVGPKSAQRMAFHLLESDQTGGRRLADALIEALDKITHCQACRILSETDLCAFCVNPKRNHSQLCVVEMPSDVQAIEQTTAYQGLYFVLMGHLSSLDGIGPTALGMDLLAERLDKNEIHEVILATNLTVEGEATAYYIGELARGRKITVTRIAHGVPLGGELEFVDSNTLSHAFKGRQHL</sequence>
<dbReference type="SUPFAM" id="SSF111304">
    <property type="entry name" value="Recombination protein RecR"/>
    <property type="match status" value="1"/>
</dbReference>
<dbReference type="PANTHER" id="PTHR30446:SF0">
    <property type="entry name" value="RECOMBINATION PROTEIN RECR"/>
    <property type="match status" value="1"/>
</dbReference>
<keyword evidence="1 7" id="KW-0479">Metal-binding</keyword>
<dbReference type="GO" id="GO:0006281">
    <property type="term" value="P:DNA repair"/>
    <property type="evidence" value="ECO:0007669"/>
    <property type="project" value="UniProtKB-UniRule"/>
</dbReference>
<dbReference type="PROSITE" id="PS01300">
    <property type="entry name" value="RECR"/>
    <property type="match status" value="1"/>
</dbReference>
<evidence type="ECO:0000256" key="4">
    <source>
        <dbReference type="ARBA" id="ARBA00022833"/>
    </source>
</evidence>
<dbReference type="RefSeq" id="WP_096527531.1">
    <property type="nucleotide sequence ID" value="NZ_AP014836.1"/>
</dbReference>
<dbReference type="CDD" id="cd01025">
    <property type="entry name" value="TOPRIM_recR"/>
    <property type="match status" value="1"/>
</dbReference>
<dbReference type="EMBL" id="AP014836">
    <property type="protein sequence ID" value="BAW81051.1"/>
    <property type="molecule type" value="Genomic_DNA"/>
</dbReference>